<feature type="transmembrane region" description="Helical" evidence="5">
    <location>
        <begin position="417"/>
        <end position="438"/>
    </location>
</feature>
<keyword evidence="3 5" id="KW-1133">Transmembrane helix</keyword>
<proteinExistence type="predicted"/>
<evidence type="ECO:0000256" key="4">
    <source>
        <dbReference type="ARBA" id="ARBA00023136"/>
    </source>
</evidence>
<dbReference type="InterPro" id="IPR020846">
    <property type="entry name" value="MFS_dom"/>
</dbReference>
<dbReference type="Proteomes" id="UP001213000">
    <property type="component" value="Unassembled WGS sequence"/>
</dbReference>
<evidence type="ECO:0000256" key="1">
    <source>
        <dbReference type="ARBA" id="ARBA00004141"/>
    </source>
</evidence>
<evidence type="ECO:0000256" key="5">
    <source>
        <dbReference type="SAM" id="Phobius"/>
    </source>
</evidence>
<feature type="transmembrane region" description="Helical" evidence="5">
    <location>
        <begin position="27"/>
        <end position="51"/>
    </location>
</feature>
<comment type="caution">
    <text evidence="7">The sequence shown here is derived from an EMBL/GenBank/DDBJ whole genome shotgun (WGS) entry which is preliminary data.</text>
</comment>
<evidence type="ECO:0000313" key="8">
    <source>
        <dbReference type="Proteomes" id="UP001213000"/>
    </source>
</evidence>
<keyword evidence="8" id="KW-1185">Reference proteome</keyword>
<dbReference type="PANTHER" id="PTHR23502">
    <property type="entry name" value="MAJOR FACILITATOR SUPERFAMILY"/>
    <property type="match status" value="1"/>
</dbReference>
<feature type="transmembrane region" description="Helical" evidence="5">
    <location>
        <begin position="391"/>
        <end position="411"/>
    </location>
</feature>
<feature type="transmembrane region" description="Helical" evidence="5">
    <location>
        <begin position="183"/>
        <end position="202"/>
    </location>
</feature>
<organism evidence="7 8">
    <name type="scientific">Leucocoprinus birnbaumii</name>
    <dbReference type="NCBI Taxonomy" id="56174"/>
    <lineage>
        <taxon>Eukaryota</taxon>
        <taxon>Fungi</taxon>
        <taxon>Dikarya</taxon>
        <taxon>Basidiomycota</taxon>
        <taxon>Agaricomycotina</taxon>
        <taxon>Agaricomycetes</taxon>
        <taxon>Agaricomycetidae</taxon>
        <taxon>Agaricales</taxon>
        <taxon>Agaricineae</taxon>
        <taxon>Agaricaceae</taxon>
        <taxon>Leucocoprinus</taxon>
    </lineage>
</organism>
<dbReference type="InterPro" id="IPR036259">
    <property type="entry name" value="MFS_trans_sf"/>
</dbReference>
<dbReference type="SUPFAM" id="SSF103473">
    <property type="entry name" value="MFS general substrate transporter"/>
    <property type="match status" value="1"/>
</dbReference>
<accession>A0AAD5VHK2</accession>
<feature type="transmembrane region" description="Helical" evidence="5">
    <location>
        <begin position="63"/>
        <end position="83"/>
    </location>
</feature>
<feature type="domain" description="Major facilitator superfamily (MFS) profile" evidence="6">
    <location>
        <begin position="28"/>
        <end position="444"/>
    </location>
</feature>
<evidence type="ECO:0000259" key="6">
    <source>
        <dbReference type="PROSITE" id="PS50850"/>
    </source>
</evidence>
<evidence type="ECO:0000313" key="7">
    <source>
        <dbReference type="EMBL" id="KAJ3555605.1"/>
    </source>
</evidence>
<sequence>MTTEETPLLADDHNRVYDRFSRGKKHLLVAIVSWGGLVAFFTSGTFLPSIPQIAKDLNSTGEVVNIAVSIYMLAASLGGLVGSKYSKFYGRRPSYLWHLPVMIVGSLGVARAKSVSQLLTWRVVQGIGASPSLSVGAGVIGDIYKLEERGAALGSYFGTCLFGWALAPVIGGATAHYWTWRAIHYFLAIFGLGAFVCILLVFPETSHPGSRGIDEYRRNERPLPSWRPVILNPFSQLLFLRSPTVLAVSLIGSLAVLTDFALLLPLPYTIGKKYGIENEALLGLCILPLGIGNAIGSPVSGWVSDRMVIKYRQKRGYWYPEDRLRASLYSCFLPLTVLTSGLITTYISSPIGLALNFVCLFINGIGCDVALTPCGAYVVDVLHANSAEVTAARLSYSMWLSVSTAMLLPLINKYGLLFTNSLVALLSLAGVGITVLTITYGESMRAWVDIGYSTAETN</sequence>
<evidence type="ECO:0000256" key="2">
    <source>
        <dbReference type="ARBA" id="ARBA00022692"/>
    </source>
</evidence>
<dbReference type="GO" id="GO:0022857">
    <property type="term" value="F:transmembrane transporter activity"/>
    <property type="evidence" value="ECO:0007669"/>
    <property type="project" value="InterPro"/>
</dbReference>
<dbReference type="Pfam" id="PF07690">
    <property type="entry name" value="MFS_1"/>
    <property type="match status" value="1"/>
</dbReference>
<name>A0AAD5VHK2_9AGAR</name>
<feature type="transmembrane region" description="Helical" evidence="5">
    <location>
        <begin position="156"/>
        <end position="177"/>
    </location>
</feature>
<gene>
    <name evidence="7" type="ORF">NP233_g12168</name>
</gene>
<feature type="transmembrane region" description="Helical" evidence="5">
    <location>
        <begin position="280"/>
        <end position="303"/>
    </location>
</feature>
<dbReference type="EMBL" id="JANIEX010001665">
    <property type="protein sequence ID" value="KAJ3555605.1"/>
    <property type="molecule type" value="Genomic_DNA"/>
</dbReference>
<dbReference type="AlphaFoldDB" id="A0AAD5VHK2"/>
<comment type="subcellular location">
    <subcellularLocation>
        <location evidence="1">Membrane</location>
        <topology evidence="1">Multi-pass membrane protein</topology>
    </subcellularLocation>
</comment>
<reference evidence="7" key="1">
    <citation type="submission" date="2022-07" db="EMBL/GenBank/DDBJ databases">
        <title>Genome Sequence of Leucocoprinus birnbaumii.</title>
        <authorList>
            <person name="Buettner E."/>
        </authorList>
    </citation>
    <scope>NUCLEOTIDE SEQUENCE</scope>
    <source>
        <strain evidence="7">VT141</strain>
    </source>
</reference>
<keyword evidence="4 5" id="KW-0472">Membrane</keyword>
<feature type="transmembrane region" description="Helical" evidence="5">
    <location>
        <begin position="324"/>
        <end position="347"/>
    </location>
</feature>
<feature type="transmembrane region" description="Helical" evidence="5">
    <location>
        <begin position="353"/>
        <end position="379"/>
    </location>
</feature>
<feature type="transmembrane region" description="Helical" evidence="5">
    <location>
        <begin position="245"/>
        <end position="268"/>
    </location>
</feature>
<dbReference type="InterPro" id="IPR011701">
    <property type="entry name" value="MFS"/>
</dbReference>
<dbReference type="PANTHER" id="PTHR23502:SF64">
    <property type="entry name" value="TRANSPORTER, PUTATIVE (AFU_ORTHOLOGUE AFUA_3G11760)-RELATED"/>
    <property type="match status" value="1"/>
</dbReference>
<dbReference type="PROSITE" id="PS50850">
    <property type="entry name" value="MFS"/>
    <property type="match status" value="1"/>
</dbReference>
<dbReference type="GO" id="GO:0005886">
    <property type="term" value="C:plasma membrane"/>
    <property type="evidence" value="ECO:0007669"/>
    <property type="project" value="TreeGrafter"/>
</dbReference>
<evidence type="ECO:0000256" key="3">
    <source>
        <dbReference type="ARBA" id="ARBA00022989"/>
    </source>
</evidence>
<dbReference type="Gene3D" id="1.20.1250.20">
    <property type="entry name" value="MFS general substrate transporter like domains"/>
    <property type="match status" value="1"/>
</dbReference>
<protein>
    <recommendedName>
        <fullName evidence="6">Major facilitator superfamily (MFS) profile domain-containing protein</fullName>
    </recommendedName>
</protein>
<keyword evidence="2 5" id="KW-0812">Transmembrane</keyword>